<comment type="caution">
    <text evidence="1">The sequence shown here is derived from an EMBL/GenBank/DDBJ whole genome shotgun (WGS) entry which is preliminary data.</text>
</comment>
<name>A0A084JDM6_9CLOT</name>
<dbReference type="RefSeq" id="WP_035131789.1">
    <property type="nucleotide sequence ID" value="NZ_JPMD01000015.1"/>
</dbReference>
<accession>A0A084JDM6</accession>
<organism evidence="1 2">
    <name type="scientific">Clostridium sulfidigenes</name>
    <dbReference type="NCBI Taxonomy" id="318464"/>
    <lineage>
        <taxon>Bacteria</taxon>
        <taxon>Bacillati</taxon>
        <taxon>Bacillota</taxon>
        <taxon>Clostridia</taxon>
        <taxon>Eubacteriales</taxon>
        <taxon>Clostridiaceae</taxon>
        <taxon>Clostridium</taxon>
    </lineage>
</organism>
<dbReference type="AlphaFoldDB" id="A0A084JDM6"/>
<keyword evidence="2" id="KW-1185">Reference proteome</keyword>
<reference evidence="1 2" key="1">
    <citation type="submission" date="2014-07" db="EMBL/GenBank/DDBJ databases">
        <title>Draft genome of Clostridium sulfidigenes 113A isolated from sediments associated with methane hydrate from Krishna Godavari basin.</title>
        <authorList>
            <person name="Honkalas V.S."/>
            <person name="Dabir A.P."/>
            <person name="Arora P."/>
            <person name="Dhakephalkar P.K."/>
        </authorList>
    </citation>
    <scope>NUCLEOTIDE SEQUENCE [LARGE SCALE GENOMIC DNA]</scope>
    <source>
        <strain evidence="1 2">113A</strain>
    </source>
</reference>
<sequence>MNDIEQVLQTEYSEEFDKLRKNRMFVSYHKYGPIKNNYGEGLINSIENLEIRLKKYKETGNTEFLVDIANFAMIEFMYPKHSNVHFDSETHGTRLKGMTVNDLKQL</sequence>
<proteinExistence type="predicted"/>
<dbReference type="STRING" id="318464.IO99_07375"/>
<dbReference type="eggNOG" id="ENOG5030MCT">
    <property type="taxonomic scope" value="Bacteria"/>
</dbReference>
<dbReference type="Proteomes" id="UP000028542">
    <property type="component" value="Unassembled WGS sequence"/>
</dbReference>
<protein>
    <submittedName>
        <fullName evidence="1">Uncharacterized protein</fullName>
    </submittedName>
</protein>
<dbReference type="EMBL" id="JPMD01000015">
    <property type="protein sequence ID" value="KEZ87060.1"/>
    <property type="molecule type" value="Genomic_DNA"/>
</dbReference>
<gene>
    <name evidence="1" type="ORF">IO99_07375</name>
</gene>
<evidence type="ECO:0000313" key="2">
    <source>
        <dbReference type="Proteomes" id="UP000028542"/>
    </source>
</evidence>
<evidence type="ECO:0000313" key="1">
    <source>
        <dbReference type="EMBL" id="KEZ87060.1"/>
    </source>
</evidence>